<keyword evidence="2" id="KW-1185">Reference proteome</keyword>
<name>A0AAV4V826_CAEEX</name>
<gene>
    <name evidence="1" type="ORF">CEXT_757121</name>
</gene>
<accession>A0AAV4V826</accession>
<protein>
    <submittedName>
        <fullName evidence="1">Uncharacterized protein</fullName>
    </submittedName>
</protein>
<dbReference type="AlphaFoldDB" id="A0AAV4V826"/>
<comment type="caution">
    <text evidence="1">The sequence shown here is derived from an EMBL/GenBank/DDBJ whole genome shotgun (WGS) entry which is preliminary data.</text>
</comment>
<evidence type="ECO:0000313" key="1">
    <source>
        <dbReference type="EMBL" id="GIY66267.1"/>
    </source>
</evidence>
<reference evidence="1 2" key="1">
    <citation type="submission" date="2021-06" db="EMBL/GenBank/DDBJ databases">
        <title>Caerostris extrusa draft genome.</title>
        <authorList>
            <person name="Kono N."/>
            <person name="Arakawa K."/>
        </authorList>
    </citation>
    <scope>NUCLEOTIDE SEQUENCE [LARGE SCALE GENOMIC DNA]</scope>
</reference>
<dbReference type="EMBL" id="BPLR01014103">
    <property type="protein sequence ID" value="GIY66267.1"/>
    <property type="molecule type" value="Genomic_DNA"/>
</dbReference>
<sequence length="125" mass="14159">MISKIRQKLRFQERFLFTVAHIISVSRRSLAPPSVRLMLRKKLSQYQSQKSLFTECNLQQRMTNKGTSWTGLTSAFMLTYHRIPGNKTPSPILLWGGNVIQTAFSTRTVTASPELSTPGPDHLVP</sequence>
<evidence type="ECO:0000313" key="2">
    <source>
        <dbReference type="Proteomes" id="UP001054945"/>
    </source>
</evidence>
<dbReference type="Proteomes" id="UP001054945">
    <property type="component" value="Unassembled WGS sequence"/>
</dbReference>
<proteinExistence type="predicted"/>
<organism evidence="1 2">
    <name type="scientific">Caerostris extrusa</name>
    <name type="common">Bark spider</name>
    <name type="synonym">Caerostris bankana</name>
    <dbReference type="NCBI Taxonomy" id="172846"/>
    <lineage>
        <taxon>Eukaryota</taxon>
        <taxon>Metazoa</taxon>
        <taxon>Ecdysozoa</taxon>
        <taxon>Arthropoda</taxon>
        <taxon>Chelicerata</taxon>
        <taxon>Arachnida</taxon>
        <taxon>Araneae</taxon>
        <taxon>Araneomorphae</taxon>
        <taxon>Entelegynae</taxon>
        <taxon>Araneoidea</taxon>
        <taxon>Araneidae</taxon>
        <taxon>Caerostris</taxon>
    </lineage>
</organism>